<dbReference type="GO" id="GO:0055085">
    <property type="term" value="P:transmembrane transport"/>
    <property type="evidence" value="ECO:0007669"/>
    <property type="project" value="InterPro"/>
</dbReference>
<dbReference type="InterPro" id="IPR000515">
    <property type="entry name" value="MetI-like"/>
</dbReference>
<keyword evidence="4 7" id="KW-0812">Transmembrane</keyword>
<proteinExistence type="inferred from homology"/>
<evidence type="ECO:0000256" key="3">
    <source>
        <dbReference type="ARBA" id="ARBA00022475"/>
    </source>
</evidence>
<feature type="transmembrane region" description="Helical" evidence="7">
    <location>
        <begin position="106"/>
        <end position="130"/>
    </location>
</feature>
<feature type="transmembrane region" description="Helical" evidence="7">
    <location>
        <begin position="12"/>
        <end position="31"/>
    </location>
</feature>
<dbReference type="Pfam" id="PF00528">
    <property type="entry name" value="BPD_transp_1"/>
    <property type="match status" value="1"/>
</dbReference>
<dbReference type="InterPro" id="IPR035906">
    <property type="entry name" value="MetI-like_sf"/>
</dbReference>
<dbReference type="AlphaFoldDB" id="A0A329MN75"/>
<evidence type="ECO:0000256" key="6">
    <source>
        <dbReference type="ARBA" id="ARBA00023136"/>
    </source>
</evidence>
<comment type="caution">
    <text evidence="9">The sequence shown here is derived from an EMBL/GenBank/DDBJ whole genome shotgun (WGS) entry which is preliminary data.</text>
</comment>
<protein>
    <submittedName>
        <fullName evidence="9">Carbohydrate ABC transporter permease</fullName>
    </submittedName>
</protein>
<dbReference type="OrthoDB" id="9771544at2"/>
<keyword evidence="10" id="KW-1185">Reference proteome</keyword>
<dbReference type="EMBL" id="QMFB01000006">
    <property type="protein sequence ID" value="RAV21030.1"/>
    <property type="molecule type" value="Genomic_DNA"/>
</dbReference>
<dbReference type="Proteomes" id="UP000250369">
    <property type="component" value="Unassembled WGS sequence"/>
</dbReference>
<evidence type="ECO:0000313" key="9">
    <source>
        <dbReference type="EMBL" id="RAV21030.1"/>
    </source>
</evidence>
<feature type="domain" description="ABC transmembrane type-1" evidence="8">
    <location>
        <begin position="71"/>
        <end position="261"/>
    </location>
</feature>
<keyword evidence="2 7" id="KW-0813">Transport</keyword>
<accession>A0A329MN75</accession>
<evidence type="ECO:0000256" key="5">
    <source>
        <dbReference type="ARBA" id="ARBA00022989"/>
    </source>
</evidence>
<keyword evidence="3" id="KW-1003">Cell membrane</keyword>
<dbReference type="Gene3D" id="1.10.3720.10">
    <property type="entry name" value="MetI-like"/>
    <property type="match status" value="1"/>
</dbReference>
<evidence type="ECO:0000256" key="2">
    <source>
        <dbReference type="ARBA" id="ARBA00022448"/>
    </source>
</evidence>
<dbReference type="CDD" id="cd06261">
    <property type="entry name" value="TM_PBP2"/>
    <property type="match status" value="1"/>
</dbReference>
<comment type="subcellular location">
    <subcellularLocation>
        <location evidence="1 7">Cell membrane</location>
        <topology evidence="1 7">Multi-pass membrane protein</topology>
    </subcellularLocation>
</comment>
<dbReference type="PANTHER" id="PTHR43744">
    <property type="entry name" value="ABC TRANSPORTER PERMEASE PROTEIN MG189-RELATED-RELATED"/>
    <property type="match status" value="1"/>
</dbReference>
<feature type="transmembrane region" description="Helical" evidence="7">
    <location>
        <begin position="238"/>
        <end position="261"/>
    </location>
</feature>
<dbReference type="SUPFAM" id="SSF161098">
    <property type="entry name" value="MetI-like"/>
    <property type="match status" value="1"/>
</dbReference>
<evidence type="ECO:0000259" key="8">
    <source>
        <dbReference type="PROSITE" id="PS50928"/>
    </source>
</evidence>
<keyword evidence="5 7" id="KW-1133">Transmembrane helix</keyword>
<name>A0A329MN75_9BACL</name>
<dbReference type="RefSeq" id="WP_113031310.1">
    <property type="nucleotide sequence ID" value="NZ_QMFB01000006.1"/>
</dbReference>
<dbReference type="PANTHER" id="PTHR43744:SF12">
    <property type="entry name" value="ABC TRANSPORTER PERMEASE PROTEIN MG189-RELATED"/>
    <property type="match status" value="1"/>
</dbReference>
<evidence type="ECO:0000256" key="1">
    <source>
        <dbReference type="ARBA" id="ARBA00004651"/>
    </source>
</evidence>
<dbReference type="GO" id="GO:0005886">
    <property type="term" value="C:plasma membrane"/>
    <property type="evidence" value="ECO:0007669"/>
    <property type="project" value="UniProtKB-SubCell"/>
</dbReference>
<sequence length="276" mass="30783">MSKRFSLKNGIIHILLILGGIVMLMPFYWMVATSLKSGGNVTKVPPQWIPNPIDWSYYSTVWIKVDFARYTFNSFFIVTLDVIGTLLSCAMVAFGLAMFNFKLKKTIYLAMLSTLMLPAQVTMIPGYFIWKSLGGLDTYMPLIVPSFLAGAFGIFLLHQFYKSVPRELFEAATIDGCGPWRVLWRIYFPLSRSALSALGVFTFMGAWSNTMGPLLYLHDKKMFTLPLGLLFLSNDTGVQPQLLMAGAVIVTIPVIIIFIIAQKQFVEGIASTGLKG</sequence>
<evidence type="ECO:0000256" key="4">
    <source>
        <dbReference type="ARBA" id="ARBA00022692"/>
    </source>
</evidence>
<keyword evidence="6 7" id="KW-0472">Membrane</keyword>
<organism evidence="9 10">
    <name type="scientific">Paenibacillus contaminans</name>
    <dbReference type="NCBI Taxonomy" id="450362"/>
    <lineage>
        <taxon>Bacteria</taxon>
        <taxon>Bacillati</taxon>
        <taxon>Bacillota</taxon>
        <taxon>Bacilli</taxon>
        <taxon>Bacillales</taxon>
        <taxon>Paenibacillaceae</taxon>
        <taxon>Paenibacillus</taxon>
    </lineage>
</organism>
<comment type="similarity">
    <text evidence="7">Belongs to the binding-protein-dependent transport system permease family.</text>
</comment>
<feature type="transmembrane region" description="Helical" evidence="7">
    <location>
        <begin position="194"/>
        <end position="218"/>
    </location>
</feature>
<dbReference type="PROSITE" id="PS50928">
    <property type="entry name" value="ABC_TM1"/>
    <property type="match status" value="1"/>
</dbReference>
<gene>
    <name evidence="9" type="ORF">DQG23_13180</name>
</gene>
<evidence type="ECO:0000313" key="10">
    <source>
        <dbReference type="Proteomes" id="UP000250369"/>
    </source>
</evidence>
<reference evidence="9 10" key="1">
    <citation type="journal article" date="2009" name="Int. J. Syst. Evol. Microbiol.">
        <title>Paenibacillus contaminans sp. nov., isolated from a contaminated laboratory plate.</title>
        <authorList>
            <person name="Chou J.H."/>
            <person name="Lee J.H."/>
            <person name="Lin M.C."/>
            <person name="Chang P.S."/>
            <person name="Arun A.B."/>
            <person name="Young C.C."/>
            <person name="Chen W.M."/>
        </authorList>
    </citation>
    <scope>NUCLEOTIDE SEQUENCE [LARGE SCALE GENOMIC DNA]</scope>
    <source>
        <strain evidence="9 10">CKOBP-6</strain>
    </source>
</reference>
<evidence type="ECO:0000256" key="7">
    <source>
        <dbReference type="RuleBase" id="RU363032"/>
    </source>
</evidence>
<feature type="transmembrane region" description="Helical" evidence="7">
    <location>
        <begin position="142"/>
        <end position="161"/>
    </location>
</feature>
<feature type="transmembrane region" description="Helical" evidence="7">
    <location>
        <begin position="75"/>
        <end position="99"/>
    </location>
</feature>